<sequence length="619" mass="71644">MSCHKRSEETLNDTATNNKRRRRSLTTEEKIKLLDRLNIGDRPVDLSREFEISDSTIRSYMTSEAQLRKYEKECTMDRSATYFPRDDIQEKMEHLLLAWYEKQCQESKGHSMGSICTKAREIYGELRYTDGNAAAKKSTTGEFKASLSWLANFRKRHDLKFRAIHKNKPVDPISANVYIDTFAKLLRTGGYQPHQVFSAFELSFAWKRLPGCTSIAMEDKFRDRLGNDRISLLLCSNAEGDFYVKPMLIHRTRKPQCLRFTKISELPVFWRCRGRETQSLPKVTPSHFHDWLIQCFTPTVRNYLKLLEKPEYCLLLLSSDLSQMVLPTYDESFLSVESLPEKTTQLLHPLIQSALPVFNSKYLHRFVAQLAQCLEDNSEGDLYKAWQKYSIADAIHNIHKSLEDINAECWRGGWHRLWPEIANELCHNAILTDEIMQIIVQCRLLHGKGLDSIDFEEIKQHLKVGENISNDDQQTKNESQGEEAFPNENLLNNCSRMDFESAANNTENSDDEISIIHFSDDEPLQSDEEAVIEFHQTEDVNIEFGEAKTKLTKGKVLKVKQVKARTQINLINKAFNLSHELVETLRQLETTADISEFSNGIQDLMQPYAELKKNFYSQV</sequence>
<evidence type="ECO:0000256" key="5">
    <source>
        <dbReference type="SAM" id="MobiDB-lite"/>
    </source>
</evidence>
<evidence type="ECO:0000256" key="1">
    <source>
        <dbReference type="ARBA" id="ARBA00004123"/>
    </source>
</evidence>
<dbReference type="PANTHER" id="PTHR19303:SF52">
    <property type="entry name" value="TIGGER TRANSPOSABLE ELEMENT-DERIVED PROTEIN 6"/>
    <property type="match status" value="1"/>
</dbReference>
<dbReference type="Gene3D" id="1.10.10.60">
    <property type="entry name" value="Homeodomain-like"/>
    <property type="match status" value="1"/>
</dbReference>
<reference evidence="7" key="1">
    <citation type="submission" date="2020-11" db="EMBL/GenBank/DDBJ databases">
        <authorList>
            <person name="Whitehead M."/>
        </authorList>
    </citation>
    <scope>NUCLEOTIDE SEQUENCE</scope>
    <source>
        <strain evidence="7">EGII</strain>
    </source>
</reference>
<dbReference type="Pfam" id="PF04218">
    <property type="entry name" value="CENP-B_N"/>
    <property type="match status" value="1"/>
</dbReference>
<evidence type="ECO:0000256" key="2">
    <source>
        <dbReference type="ARBA" id="ARBA00010881"/>
    </source>
</evidence>
<name>A0A811UAZ4_CERCA</name>
<keyword evidence="4" id="KW-0539">Nucleus</keyword>
<dbReference type="InterPro" id="IPR006600">
    <property type="entry name" value="HTH_CenpB_DNA-bd_dom"/>
</dbReference>
<organism evidence="7 8">
    <name type="scientific">Ceratitis capitata</name>
    <name type="common">Mediterranean fruit fly</name>
    <name type="synonym">Tephritis capitata</name>
    <dbReference type="NCBI Taxonomy" id="7213"/>
    <lineage>
        <taxon>Eukaryota</taxon>
        <taxon>Metazoa</taxon>
        <taxon>Ecdysozoa</taxon>
        <taxon>Arthropoda</taxon>
        <taxon>Hexapoda</taxon>
        <taxon>Insecta</taxon>
        <taxon>Pterygota</taxon>
        <taxon>Neoptera</taxon>
        <taxon>Endopterygota</taxon>
        <taxon>Diptera</taxon>
        <taxon>Brachycera</taxon>
        <taxon>Muscomorpha</taxon>
        <taxon>Tephritoidea</taxon>
        <taxon>Tephritidae</taxon>
        <taxon>Ceratitis</taxon>
        <taxon>Ceratitis</taxon>
    </lineage>
</organism>
<dbReference type="OrthoDB" id="125347at2759"/>
<dbReference type="SUPFAM" id="SSF46689">
    <property type="entry name" value="Homeodomain-like"/>
    <property type="match status" value="2"/>
</dbReference>
<keyword evidence="3" id="KW-0238">DNA-binding</keyword>
<dbReference type="Pfam" id="PF03184">
    <property type="entry name" value="DDE_1"/>
    <property type="match status" value="1"/>
</dbReference>
<evidence type="ECO:0000313" key="8">
    <source>
        <dbReference type="Proteomes" id="UP000606786"/>
    </source>
</evidence>
<dbReference type="InterPro" id="IPR007889">
    <property type="entry name" value="HTH_Psq"/>
</dbReference>
<evidence type="ECO:0000313" key="7">
    <source>
        <dbReference type="EMBL" id="CAD6996432.1"/>
    </source>
</evidence>
<comment type="similarity">
    <text evidence="2">Belongs to the tigger transposable element derived protein family.</text>
</comment>
<evidence type="ECO:0000259" key="6">
    <source>
        <dbReference type="PROSITE" id="PS51253"/>
    </source>
</evidence>
<keyword evidence="8" id="KW-1185">Reference proteome</keyword>
<evidence type="ECO:0000256" key="3">
    <source>
        <dbReference type="ARBA" id="ARBA00023125"/>
    </source>
</evidence>
<proteinExistence type="inferred from homology"/>
<accession>A0A811UAZ4</accession>
<comment type="caution">
    <text evidence="7">The sequence shown here is derived from an EMBL/GenBank/DDBJ whole genome shotgun (WGS) entry which is preliminary data.</text>
</comment>
<dbReference type="GO" id="GO:0003677">
    <property type="term" value="F:DNA binding"/>
    <property type="evidence" value="ECO:0007669"/>
    <property type="project" value="UniProtKB-KW"/>
</dbReference>
<dbReference type="AlphaFoldDB" id="A0A811UAZ4"/>
<dbReference type="Pfam" id="PF03221">
    <property type="entry name" value="HTH_Tnp_Tc5"/>
    <property type="match status" value="1"/>
</dbReference>
<feature type="compositionally biased region" description="Polar residues" evidence="5">
    <location>
        <begin position="467"/>
        <end position="478"/>
    </location>
</feature>
<dbReference type="Proteomes" id="UP000606786">
    <property type="component" value="Unassembled WGS sequence"/>
</dbReference>
<feature type="region of interest" description="Disordered" evidence="5">
    <location>
        <begin position="1"/>
        <end position="24"/>
    </location>
</feature>
<evidence type="ECO:0000256" key="4">
    <source>
        <dbReference type="ARBA" id="ARBA00023242"/>
    </source>
</evidence>
<dbReference type="InterPro" id="IPR050863">
    <property type="entry name" value="CenT-Element_Derived"/>
</dbReference>
<dbReference type="GO" id="GO:0005634">
    <property type="term" value="C:nucleus"/>
    <property type="evidence" value="ECO:0007669"/>
    <property type="project" value="UniProtKB-SubCell"/>
</dbReference>
<protein>
    <submittedName>
        <fullName evidence="7">(Mediterranean fruit fly) hypothetical protein</fullName>
    </submittedName>
</protein>
<dbReference type="Gene3D" id="1.10.10.10">
    <property type="entry name" value="Winged helix-like DNA-binding domain superfamily/Winged helix DNA-binding domain"/>
    <property type="match status" value="1"/>
</dbReference>
<gene>
    <name evidence="7" type="ORF">CCAP1982_LOCUS5105</name>
</gene>
<dbReference type="EMBL" id="CAJHJT010000001">
    <property type="protein sequence ID" value="CAD6996432.1"/>
    <property type="molecule type" value="Genomic_DNA"/>
</dbReference>
<dbReference type="PANTHER" id="PTHR19303">
    <property type="entry name" value="TRANSPOSON"/>
    <property type="match status" value="1"/>
</dbReference>
<dbReference type="InterPro" id="IPR036388">
    <property type="entry name" value="WH-like_DNA-bd_sf"/>
</dbReference>
<feature type="domain" description="HTH CENPB-type" evidence="6">
    <location>
        <begin position="80"/>
        <end position="163"/>
    </location>
</feature>
<dbReference type="PROSITE" id="PS51253">
    <property type="entry name" value="HTH_CENPB"/>
    <property type="match status" value="1"/>
</dbReference>
<dbReference type="InterPro" id="IPR004875">
    <property type="entry name" value="DDE_SF_endonuclease_dom"/>
</dbReference>
<feature type="region of interest" description="Disordered" evidence="5">
    <location>
        <begin position="466"/>
        <end position="487"/>
    </location>
</feature>
<dbReference type="InterPro" id="IPR009057">
    <property type="entry name" value="Homeodomain-like_sf"/>
</dbReference>
<comment type="subcellular location">
    <subcellularLocation>
        <location evidence="1">Nucleus</location>
    </subcellularLocation>
</comment>